<evidence type="ECO:0000313" key="2">
    <source>
        <dbReference type="WBParaSite" id="RSKR_0000255900.1"/>
    </source>
</evidence>
<name>A0AC35TN11_9BILA</name>
<sequence length="427" mass="49850">MSSVKYNNRIVDIESVLFVKNDTVPMDELRECCTFGIPEKLRPLSWRLLLHFLPSKRSDWKSKSEKDRMEYDKMVENIFTQPGQFSGEQSNDHPLALDPDSGWDLYFKDNQILLQIDKDVRRLRPEFDFFQRLTKFPHKIAAAMNLAQRISQNYLTAETIQTSKIVSRVEDDIDYANSSIVQLNGSLINDGPEELHWQVVERILFVYSKMHLGVKYVQGMHEILCIIYYVLSSDPDLEWSEHAEADSFYCFQNLMSEIQDNFIKTLDSSHVGIEARMESFHSLLQECDPELHDILIEKRSIRPQFYAFRWLSLLLSQEFSLPDVIMLWDCLLADKKRFDLLDYVCIAMIENQREALIEGEFGDNIRLLQNYPSVDINNLVAIAHDIKNGTYFKKPQQTLKLLTSEKTAHAKNAINNAMKNILTKFKR</sequence>
<reference evidence="2" key="1">
    <citation type="submission" date="2016-11" db="UniProtKB">
        <authorList>
            <consortium name="WormBaseParasite"/>
        </authorList>
    </citation>
    <scope>IDENTIFICATION</scope>
    <source>
        <strain evidence="2">KR3021</strain>
    </source>
</reference>
<organism evidence="1 2">
    <name type="scientific">Rhabditophanes sp. KR3021</name>
    <dbReference type="NCBI Taxonomy" id="114890"/>
    <lineage>
        <taxon>Eukaryota</taxon>
        <taxon>Metazoa</taxon>
        <taxon>Ecdysozoa</taxon>
        <taxon>Nematoda</taxon>
        <taxon>Chromadorea</taxon>
        <taxon>Rhabditida</taxon>
        <taxon>Tylenchina</taxon>
        <taxon>Panagrolaimomorpha</taxon>
        <taxon>Strongyloidoidea</taxon>
        <taxon>Alloionematidae</taxon>
        <taxon>Rhabditophanes</taxon>
    </lineage>
</organism>
<dbReference type="Proteomes" id="UP000095286">
    <property type="component" value="Unplaced"/>
</dbReference>
<proteinExistence type="predicted"/>
<evidence type="ECO:0000313" key="1">
    <source>
        <dbReference type="Proteomes" id="UP000095286"/>
    </source>
</evidence>
<accession>A0AC35TN11</accession>
<protein>
    <submittedName>
        <fullName evidence="2">Rab-GAP TBC domain-containing protein</fullName>
    </submittedName>
</protein>
<dbReference type="WBParaSite" id="RSKR_0000255900.1">
    <property type="protein sequence ID" value="RSKR_0000255900.1"/>
    <property type="gene ID" value="RSKR_0000255900"/>
</dbReference>